<gene>
    <name evidence="2" type="ORF">CR513_08957</name>
</gene>
<sequence>MEEVCIIRNKLDEDKKVVKNKARTHRPKDPLSKGPRVHPKDSLSKNLASKELNVVQRAWCLETPNVVQSGHPKACRPKTPYSFKGLGPSIKTSHYF</sequence>
<accession>A0A371HW23</accession>
<reference evidence="2" key="1">
    <citation type="submission" date="2018-05" db="EMBL/GenBank/DDBJ databases">
        <title>Draft genome of Mucuna pruriens seed.</title>
        <authorList>
            <person name="Nnadi N.E."/>
            <person name="Vos R."/>
            <person name="Hasami M.H."/>
            <person name="Devisetty U.K."/>
            <person name="Aguiy J.C."/>
        </authorList>
    </citation>
    <scope>NUCLEOTIDE SEQUENCE [LARGE SCALE GENOMIC DNA]</scope>
    <source>
        <strain evidence="2">JCA_2017</strain>
    </source>
</reference>
<evidence type="ECO:0000256" key="1">
    <source>
        <dbReference type="SAM" id="MobiDB-lite"/>
    </source>
</evidence>
<feature type="non-terminal residue" evidence="2">
    <location>
        <position position="1"/>
    </location>
</feature>
<dbReference type="EMBL" id="QJKJ01001571">
    <property type="protein sequence ID" value="RDY06987.1"/>
    <property type="molecule type" value="Genomic_DNA"/>
</dbReference>
<proteinExistence type="predicted"/>
<organism evidence="2 3">
    <name type="scientific">Mucuna pruriens</name>
    <name type="common">Velvet bean</name>
    <name type="synonym">Dolichos pruriens</name>
    <dbReference type="NCBI Taxonomy" id="157652"/>
    <lineage>
        <taxon>Eukaryota</taxon>
        <taxon>Viridiplantae</taxon>
        <taxon>Streptophyta</taxon>
        <taxon>Embryophyta</taxon>
        <taxon>Tracheophyta</taxon>
        <taxon>Spermatophyta</taxon>
        <taxon>Magnoliopsida</taxon>
        <taxon>eudicotyledons</taxon>
        <taxon>Gunneridae</taxon>
        <taxon>Pentapetalae</taxon>
        <taxon>rosids</taxon>
        <taxon>fabids</taxon>
        <taxon>Fabales</taxon>
        <taxon>Fabaceae</taxon>
        <taxon>Papilionoideae</taxon>
        <taxon>50 kb inversion clade</taxon>
        <taxon>NPAAA clade</taxon>
        <taxon>indigoferoid/millettioid clade</taxon>
        <taxon>Phaseoleae</taxon>
        <taxon>Mucuna</taxon>
    </lineage>
</organism>
<dbReference type="Proteomes" id="UP000257109">
    <property type="component" value="Unassembled WGS sequence"/>
</dbReference>
<dbReference type="AlphaFoldDB" id="A0A371HW23"/>
<feature type="region of interest" description="Disordered" evidence="1">
    <location>
        <begin position="16"/>
        <end position="48"/>
    </location>
</feature>
<evidence type="ECO:0000313" key="2">
    <source>
        <dbReference type="EMBL" id="RDY06987.1"/>
    </source>
</evidence>
<name>A0A371HW23_MUCPR</name>
<protein>
    <submittedName>
        <fullName evidence="2">Uncharacterized protein</fullName>
    </submittedName>
</protein>
<feature type="region of interest" description="Disordered" evidence="1">
    <location>
        <begin position="67"/>
        <end position="96"/>
    </location>
</feature>
<comment type="caution">
    <text evidence="2">The sequence shown here is derived from an EMBL/GenBank/DDBJ whole genome shotgun (WGS) entry which is preliminary data.</text>
</comment>
<evidence type="ECO:0000313" key="3">
    <source>
        <dbReference type="Proteomes" id="UP000257109"/>
    </source>
</evidence>
<keyword evidence="3" id="KW-1185">Reference proteome</keyword>